<dbReference type="InterPro" id="IPR051084">
    <property type="entry name" value="H+-coupled_symporters"/>
</dbReference>
<sequence length="466" mass="48961">MATPTDPPREAGELTSRRSARAIIAGSAGTFIEWYDYGLYAYVAGIVFAPLFFPPSAGSAATIGTFGAFAAGFIARPIGGIVLGALSDRWGRRPILLASIVLVGVATAAIGFIPPYASIGVWAPVLLVLCRVAQGFGTGAELGTAMVYVNESARPRTKGFQTSFLYNATMAGSILSLVFFAAINLVVGQAAFVAWGWRIPFLFAGVLTVLALILRRGMEETAEYRRVEEARAQGRIARSRANPLAAIRAAFAASPRNYLAAFLMPTASNVIGYVANAFGISYMANQLKLTFSQTALALLVMYVAGVVALPLWGKACDRWSAKTVLLVGAIAGILLAFPYFALLGTRNMTLVVIAGAVLWAVCWSPSVVAQLVIGPVLFRTESRAAGFTSSRELQQALVAGPTPLLAAALIIQLDGAPWLVAGLIVVAQVVTVFSIRLGKPQLSAAEIGAVPAHRGLTAADREPAKA</sequence>
<feature type="transmembrane region" description="Helical" evidence="9">
    <location>
        <begin position="324"/>
        <end position="342"/>
    </location>
</feature>
<comment type="subcellular location">
    <subcellularLocation>
        <location evidence="1">Cell membrane</location>
        <topology evidence="1">Multi-pass membrane protein</topology>
    </subcellularLocation>
</comment>
<dbReference type="InterPro" id="IPR036259">
    <property type="entry name" value="MFS_trans_sf"/>
</dbReference>
<dbReference type="PROSITE" id="PS50850">
    <property type="entry name" value="MFS"/>
    <property type="match status" value="1"/>
</dbReference>
<dbReference type="InterPro" id="IPR020846">
    <property type="entry name" value="MFS_dom"/>
</dbReference>
<keyword evidence="3" id="KW-0813">Transport</keyword>
<evidence type="ECO:0000256" key="4">
    <source>
        <dbReference type="ARBA" id="ARBA00022475"/>
    </source>
</evidence>
<dbReference type="RefSeq" id="WP_237336897.1">
    <property type="nucleotide sequence ID" value="NZ_BAABCM010000005.1"/>
</dbReference>
<dbReference type="SUPFAM" id="SSF103473">
    <property type="entry name" value="MFS general substrate transporter"/>
    <property type="match status" value="1"/>
</dbReference>
<evidence type="ECO:0000313" key="11">
    <source>
        <dbReference type="EMBL" id="GAA3817457.1"/>
    </source>
</evidence>
<organism evidence="11 12">
    <name type="scientific">Amycolatopsis tucumanensis</name>
    <dbReference type="NCBI Taxonomy" id="401106"/>
    <lineage>
        <taxon>Bacteria</taxon>
        <taxon>Bacillati</taxon>
        <taxon>Actinomycetota</taxon>
        <taxon>Actinomycetes</taxon>
        <taxon>Pseudonocardiales</taxon>
        <taxon>Pseudonocardiaceae</taxon>
        <taxon>Amycolatopsis</taxon>
    </lineage>
</organism>
<feature type="transmembrane region" description="Helical" evidence="9">
    <location>
        <begin position="34"/>
        <end position="53"/>
    </location>
</feature>
<dbReference type="PANTHER" id="PTHR43528">
    <property type="entry name" value="ALPHA-KETOGLUTARATE PERMEASE"/>
    <property type="match status" value="1"/>
</dbReference>
<evidence type="ECO:0000259" key="10">
    <source>
        <dbReference type="PROSITE" id="PS50850"/>
    </source>
</evidence>
<evidence type="ECO:0000256" key="8">
    <source>
        <dbReference type="ARBA" id="ARBA00023136"/>
    </source>
</evidence>
<keyword evidence="4" id="KW-1003">Cell membrane</keyword>
<feature type="transmembrane region" description="Helical" evidence="9">
    <location>
        <begin position="164"/>
        <end position="183"/>
    </location>
</feature>
<proteinExistence type="inferred from homology"/>
<dbReference type="PANTHER" id="PTHR43528:SF1">
    <property type="entry name" value="ALPHA-KETOGLUTARATE PERMEASE"/>
    <property type="match status" value="1"/>
</dbReference>
<feature type="transmembrane region" description="Helical" evidence="9">
    <location>
        <begin position="119"/>
        <end position="143"/>
    </location>
</feature>
<accession>A0ABP7IG43</accession>
<evidence type="ECO:0000256" key="2">
    <source>
        <dbReference type="ARBA" id="ARBA00008240"/>
    </source>
</evidence>
<reference evidence="12" key="1">
    <citation type="journal article" date="2019" name="Int. J. Syst. Evol. Microbiol.">
        <title>The Global Catalogue of Microorganisms (GCM) 10K type strain sequencing project: providing services to taxonomists for standard genome sequencing and annotation.</title>
        <authorList>
            <consortium name="The Broad Institute Genomics Platform"/>
            <consortium name="The Broad Institute Genome Sequencing Center for Infectious Disease"/>
            <person name="Wu L."/>
            <person name="Ma J."/>
        </authorList>
    </citation>
    <scope>NUCLEOTIDE SEQUENCE [LARGE SCALE GENOMIC DNA]</scope>
    <source>
        <strain evidence="12">JCM 17017</strain>
    </source>
</reference>
<keyword evidence="12" id="KW-1185">Reference proteome</keyword>
<gene>
    <name evidence="11" type="ORF">GCM10022380_39850</name>
</gene>
<evidence type="ECO:0000256" key="1">
    <source>
        <dbReference type="ARBA" id="ARBA00004651"/>
    </source>
</evidence>
<dbReference type="InterPro" id="IPR011701">
    <property type="entry name" value="MFS"/>
</dbReference>
<feature type="transmembrane region" description="Helical" evidence="9">
    <location>
        <begin position="195"/>
        <end position="214"/>
    </location>
</feature>
<dbReference type="EMBL" id="BAABCM010000005">
    <property type="protein sequence ID" value="GAA3817457.1"/>
    <property type="molecule type" value="Genomic_DNA"/>
</dbReference>
<evidence type="ECO:0000313" key="12">
    <source>
        <dbReference type="Proteomes" id="UP001501624"/>
    </source>
</evidence>
<keyword evidence="6" id="KW-0769">Symport</keyword>
<dbReference type="Proteomes" id="UP001501624">
    <property type="component" value="Unassembled WGS sequence"/>
</dbReference>
<feature type="transmembrane region" description="Helical" evidence="9">
    <location>
        <begin position="258"/>
        <end position="284"/>
    </location>
</feature>
<protein>
    <submittedName>
        <fullName evidence="11">MFS transporter</fullName>
    </submittedName>
</protein>
<evidence type="ECO:0000256" key="6">
    <source>
        <dbReference type="ARBA" id="ARBA00022847"/>
    </source>
</evidence>
<dbReference type="PROSITE" id="PS00216">
    <property type="entry name" value="SUGAR_TRANSPORT_1"/>
    <property type="match status" value="1"/>
</dbReference>
<dbReference type="InterPro" id="IPR005829">
    <property type="entry name" value="Sugar_transporter_CS"/>
</dbReference>
<keyword evidence="5 9" id="KW-0812">Transmembrane</keyword>
<keyword evidence="7 9" id="KW-1133">Transmembrane helix</keyword>
<evidence type="ECO:0000256" key="5">
    <source>
        <dbReference type="ARBA" id="ARBA00022692"/>
    </source>
</evidence>
<feature type="transmembrane region" description="Helical" evidence="9">
    <location>
        <begin position="95"/>
        <end position="113"/>
    </location>
</feature>
<comment type="caution">
    <text evidence="11">The sequence shown here is derived from an EMBL/GenBank/DDBJ whole genome shotgun (WGS) entry which is preliminary data.</text>
</comment>
<feature type="transmembrane region" description="Helical" evidence="9">
    <location>
        <begin position="290"/>
        <end position="312"/>
    </location>
</feature>
<feature type="transmembrane region" description="Helical" evidence="9">
    <location>
        <begin position="348"/>
        <end position="373"/>
    </location>
</feature>
<evidence type="ECO:0000256" key="7">
    <source>
        <dbReference type="ARBA" id="ARBA00022989"/>
    </source>
</evidence>
<name>A0ABP7IG43_9PSEU</name>
<comment type="similarity">
    <text evidence="2">Belongs to the major facilitator superfamily. Metabolite:H+ Symporter (MHS) family (TC 2.A.1.6) family.</text>
</comment>
<feature type="transmembrane region" description="Helical" evidence="9">
    <location>
        <begin position="59"/>
        <end position="83"/>
    </location>
</feature>
<dbReference type="Pfam" id="PF07690">
    <property type="entry name" value="MFS_1"/>
    <property type="match status" value="1"/>
</dbReference>
<dbReference type="Gene3D" id="1.20.1250.20">
    <property type="entry name" value="MFS general substrate transporter like domains"/>
    <property type="match status" value="2"/>
</dbReference>
<feature type="domain" description="Major facilitator superfamily (MFS) profile" evidence="10">
    <location>
        <begin position="22"/>
        <end position="439"/>
    </location>
</feature>
<keyword evidence="8 9" id="KW-0472">Membrane</keyword>
<evidence type="ECO:0000256" key="3">
    <source>
        <dbReference type="ARBA" id="ARBA00022448"/>
    </source>
</evidence>
<evidence type="ECO:0000256" key="9">
    <source>
        <dbReference type="SAM" id="Phobius"/>
    </source>
</evidence>